<accession>A0A0B8QNS7</accession>
<dbReference type="Proteomes" id="UP000031666">
    <property type="component" value="Unassembled WGS sequence"/>
</dbReference>
<dbReference type="EMBL" id="BBSC01000005">
    <property type="protein sequence ID" value="GAM76049.1"/>
    <property type="molecule type" value="Genomic_DNA"/>
</dbReference>
<reference evidence="1 2" key="1">
    <citation type="submission" date="2015-01" db="EMBL/GenBank/DDBJ databases">
        <title>Vibrio sp. C94 JCM 19241 whole genome shotgun sequence.</title>
        <authorList>
            <person name="Sawabe T."/>
            <person name="Meirelles P."/>
            <person name="Feng G."/>
            <person name="Sayaka M."/>
            <person name="Hattori M."/>
            <person name="Ohkuma M."/>
        </authorList>
    </citation>
    <scope>NUCLEOTIDE SEQUENCE [LARGE SCALE GENOMIC DNA]</scope>
    <source>
        <strain evidence="2">JCM 19241</strain>
    </source>
</reference>
<organism evidence="1 2">
    <name type="scientific">Vibrio ishigakensis</name>
    <dbReference type="NCBI Taxonomy" id="1481914"/>
    <lineage>
        <taxon>Bacteria</taxon>
        <taxon>Pseudomonadati</taxon>
        <taxon>Pseudomonadota</taxon>
        <taxon>Gammaproteobacteria</taxon>
        <taxon>Vibrionales</taxon>
        <taxon>Vibrionaceae</taxon>
        <taxon>Vibrio</taxon>
    </lineage>
</organism>
<name>A0A0B8QNS7_9VIBR</name>
<evidence type="ECO:0000313" key="1">
    <source>
        <dbReference type="EMBL" id="GAM76049.1"/>
    </source>
</evidence>
<reference evidence="1 2" key="2">
    <citation type="submission" date="2015-01" db="EMBL/GenBank/DDBJ databases">
        <authorList>
            <consortium name="NBRP consortium"/>
            <person name="Sawabe T."/>
            <person name="Meirelles P."/>
            <person name="Feng G."/>
            <person name="Sayaka M."/>
            <person name="Hattori M."/>
            <person name="Ohkuma M."/>
        </authorList>
    </citation>
    <scope>NUCLEOTIDE SEQUENCE [LARGE SCALE GENOMIC DNA]</scope>
    <source>
        <strain evidence="2">JCM 19241</strain>
    </source>
</reference>
<gene>
    <name evidence="1" type="ORF">JCM19241_347</name>
</gene>
<proteinExistence type="predicted"/>
<evidence type="ECO:0000313" key="2">
    <source>
        <dbReference type="Proteomes" id="UP000031666"/>
    </source>
</evidence>
<protein>
    <submittedName>
        <fullName evidence="1">Uncharacterized protein</fullName>
    </submittedName>
</protein>
<sequence>MQFSKKGLALAVLSAIVLSGCNGYKVDDLKADLKHAGQEIGDKLDHAGDKLGEAGHKLESSVRHEAQRAQDKLTLNVEKERLRQFGLDEADIDYVIKNSPDDAMAVAKNSDAILANIGFNYESSQTEITNSHIPNIQSTQWSPQDRAKVEKIWGRVAFVVNSPRFAKRFDEETASLDVRTFKGGTGDAGLVPADYQAFVDVASDALQKGNNSYKLEAFVNQNGLTSGGNAWGQLGQLEVFLNPEEIANAPVNQTAPLLLHEITHTFGYAHDGNPASNGGNAIDVTFVPNNIPYYVQLITSPGGMNQQYADLKELSDEIVKSGMTPYPSGANTDLFTQYFGS</sequence>
<dbReference type="AlphaFoldDB" id="A0A0B8QNS7"/>
<dbReference type="PROSITE" id="PS51257">
    <property type="entry name" value="PROKAR_LIPOPROTEIN"/>
    <property type="match status" value="1"/>
</dbReference>
<comment type="caution">
    <text evidence="1">The sequence shown here is derived from an EMBL/GenBank/DDBJ whole genome shotgun (WGS) entry which is preliminary data.</text>
</comment>